<dbReference type="RefSeq" id="WP_322879482.1">
    <property type="nucleotide sequence ID" value="NZ_JAVMIP010000025.1"/>
</dbReference>
<name>A0AAE4JZL7_9CYAN</name>
<dbReference type="Proteomes" id="UP001268256">
    <property type="component" value="Unassembled WGS sequence"/>
</dbReference>
<protein>
    <recommendedName>
        <fullName evidence="3">Chromosome segregation ATPase</fullName>
    </recommendedName>
</protein>
<dbReference type="EMBL" id="JAVMIP010000025">
    <property type="protein sequence ID" value="MDS3862274.1"/>
    <property type="molecule type" value="Genomic_DNA"/>
</dbReference>
<reference evidence="2" key="1">
    <citation type="submission" date="2023-07" db="EMBL/GenBank/DDBJ databases">
        <authorList>
            <person name="Luz R."/>
            <person name="Cordeiro R."/>
            <person name="Fonseca A."/>
            <person name="Goncalves V."/>
        </authorList>
    </citation>
    <scope>NUCLEOTIDE SEQUENCE [LARGE SCALE GENOMIC DNA]</scope>
    <source>
        <strain evidence="2">BACA0444</strain>
    </source>
</reference>
<evidence type="ECO:0000313" key="1">
    <source>
        <dbReference type="EMBL" id="MDS3862274.1"/>
    </source>
</evidence>
<comment type="caution">
    <text evidence="1">The sequence shown here is derived from an EMBL/GenBank/DDBJ whole genome shotgun (WGS) entry which is preliminary data.</text>
</comment>
<sequence>MDPLRQVKDEDHQLEAESGRAQSLPKLPWRWPWYRWGPWAVLVAIGIGGMSGAWLLRQPNSPGNCSYVFWPFASAAFRLYCAQEAADTKTLEGIIEAINLVDVLPADHPLAPEINRRLQAWSSQALDLAEASFQAGDYDRAVKFAREISPHAAVYAQVQSRLDRWQTIWEQGQRIYNQAETALRNLDWREAFYISLKLIDVDCRYWSDVQAQALGERIIQVQREDRKLGEARRLMARGGRENLIAALEIIEQVKPNGDIYPGAMKLITQISEDLVALSEDALRQGDYQEAQAAAQAIPANISTAWGQAQELIRLATATELAQMGMGENIPTAIQQARGLSRTSPLHDLAQTLIEEWQNDLHVLQILARAQQVAQSGRPPDLITASNLLQTAPLGSSFRQSQLAAQQREWRLEIQTQEDQPILDQAEALARLGTPATLQQAMILLQRIRPGRALYAQAQNRLKAWLPQPAPMSPSPTPEDPSPAWLQQAQAQAQLGTPAALALAIETVNQVPPQSPLRSQADQLLFQWGNQILQSAQDLASQDLAQAIETAQLIPANHPLYGAAQRQIEAWQRILIPPPTVPPPANGAI</sequence>
<dbReference type="AlphaFoldDB" id="A0AAE4JZL7"/>
<proteinExistence type="predicted"/>
<keyword evidence="2" id="KW-1185">Reference proteome</keyword>
<accession>A0AAE4JZL7</accession>
<evidence type="ECO:0008006" key="3">
    <source>
        <dbReference type="Google" id="ProtNLM"/>
    </source>
</evidence>
<gene>
    <name evidence="1" type="ORF">RIF25_15855</name>
</gene>
<organism evidence="1 2">
    <name type="scientific">Pseudocalidococcus azoricus BACA0444</name>
    <dbReference type="NCBI Taxonomy" id="2918990"/>
    <lineage>
        <taxon>Bacteria</taxon>
        <taxon>Bacillati</taxon>
        <taxon>Cyanobacteriota</taxon>
        <taxon>Cyanophyceae</taxon>
        <taxon>Acaryochloridales</taxon>
        <taxon>Thermosynechococcaceae</taxon>
        <taxon>Pseudocalidococcus</taxon>
        <taxon>Pseudocalidococcus azoricus</taxon>
    </lineage>
</organism>
<evidence type="ECO:0000313" key="2">
    <source>
        <dbReference type="Proteomes" id="UP001268256"/>
    </source>
</evidence>